<protein>
    <submittedName>
        <fullName evidence="1">Uncharacterized protein</fullName>
    </submittedName>
</protein>
<sequence>MSKEVRFEDHQKALKIMLLKVLAEEGIKMNLFAFWFLRIHHVMKQFRN</sequence>
<gene>
    <name evidence="1" type="ORF">AQPE_3888</name>
</gene>
<accession>A0A5K7SDQ6</accession>
<organism evidence="1 2">
    <name type="scientific">Aquipluma nitroreducens</name>
    <dbReference type="NCBI Taxonomy" id="2010828"/>
    <lineage>
        <taxon>Bacteria</taxon>
        <taxon>Pseudomonadati</taxon>
        <taxon>Bacteroidota</taxon>
        <taxon>Bacteroidia</taxon>
        <taxon>Marinilabiliales</taxon>
        <taxon>Prolixibacteraceae</taxon>
        <taxon>Aquipluma</taxon>
    </lineage>
</organism>
<dbReference type="KEGG" id="anf:AQPE_3888"/>
<dbReference type="AlphaFoldDB" id="A0A5K7SDQ6"/>
<evidence type="ECO:0000313" key="1">
    <source>
        <dbReference type="EMBL" id="BBE19700.1"/>
    </source>
</evidence>
<dbReference type="Proteomes" id="UP001193389">
    <property type="component" value="Chromosome"/>
</dbReference>
<keyword evidence="2" id="KW-1185">Reference proteome</keyword>
<proteinExistence type="predicted"/>
<evidence type="ECO:0000313" key="2">
    <source>
        <dbReference type="Proteomes" id="UP001193389"/>
    </source>
</evidence>
<dbReference type="EMBL" id="AP018694">
    <property type="protein sequence ID" value="BBE19700.1"/>
    <property type="molecule type" value="Genomic_DNA"/>
</dbReference>
<reference evidence="1" key="1">
    <citation type="journal article" date="2020" name="Int. J. Syst. Evol. Microbiol.">
        <title>Aquipluma nitroreducens gen. nov. sp. nov., a novel facultatively anaerobic bacterium isolated from a freshwater lake.</title>
        <authorList>
            <person name="Watanabe M."/>
            <person name="Kojima H."/>
            <person name="Fukui M."/>
        </authorList>
    </citation>
    <scope>NUCLEOTIDE SEQUENCE</scope>
    <source>
        <strain evidence="1">MeG22</strain>
    </source>
</reference>
<name>A0A5K7SDQ6_9BACT</name>